<comment type="caution">
    <text evidence="10">The sequence shown here is derived from an EMBL/GenBank/DDBJ whole genome shotgun (WGS) entry which is preliminary data.</text>
</comment>
<accession>A0ABD3Y1V1</accession>
<evidence type="ECO:0000256" key="5">
    <source>
        <dbReference type="ARBA" id="ARBA00023128"/>
    </source>
</evidence>
<dbReference type="AlphaFoldDB" id="A0ABD3Y1V1"/>
<dbReference type="Pfam" id="PF10780">
    <property type="entry name" value="MRP_L53"/>
    <property type="match status" value="1"/>
</dbReference>
<dbReference type="Proteomes" id="UP001634394">
    <property type="component" value="Unassembled WGS sequence"/>
</dbReference>
<reference evidence="10 11" key="1">
    <citation type="submission" date="2024-11" db="EMBL/GenBank/DDBJ databases">
        <title>Chromosome-level genome assembly of the freshwater bivalve Anodonta woodiana.</title>
        <authorList>
            <person name="Chen X."/>
        </authorList>
    </citation>
    <scope>NUCLEOTIDE SEQUENCE [LARGE SCALE GENOMIC DNA]</scope>
    <source>
        <strain evidence="10">MN2024</strain>
        <tissue evidence="10">Gills</tissue>
    </source>
</reference>
<dbReference type="InterPro" id="IPR019716">
    <property type="entry name" value="Ribosomal_mL53"/>
</dbReference>
<comment type="subcellular location">
    <subcellularLocation>
        <location evidence="1">Mitochondrion</location>
    </subcellularLocation>
</comment>
<comment type="similarity">
    <text evidence="2">Belongs to the mitochondrion-specific ribosomal protein mL53 family.</text>
</comment>
<feature type="region of interest" description="Disordered" evidence="9">
    <location>
        <begin position="104"/>
        <end position="129"/>
    </location>
</feature>
<protein>
    <recommendedName>
        <fullName evidence="7">Large ribosomal subunit protein mL53</fullName>
    </recommendedName>
    <alternativeName>
        <fullName evidence="8">39S ribosomal protein L53, mitochondrial</fullName>
    </alternativeName>
</protein>
<dbReference type="Gene3D" id="3.40.30.10">
    <property type="entry name" value="Glutaredoxin"/>
    <property type="match status" value="1"/>
</dbReference>
<evidence type="ECO:0000256" key="6">
    <source>
        <dbReference type="ARBA" id="ARBA00023274"/>
    </source>
</evidence>
<evidence type="ECO:0000256" key="7">
    <source>
        <dbReference type="ARBA" id="ARBA00035180"/>
    </source>
</evidence>
<evidence type="ECO:0000256" key="9">
    <source>
        <dbReference type="SAM" id="MobiDB-lite"/>
    </source>
</evidence>
<keyword evidence="6" id="KW-0687">Ribonucleoprotein</keyword>
<dbReference type="InterPro" id="IPR052473">
    <property type="entry name" value="mtLSU_mL53"/>
</dbReference>
<dbReference type="PANTHER" id="PTHR33618">
    <property type="entry name" value="39S RIBOSOMAL PROTEIN L53, MITOCHONDRIAL"/>
    <property type="match status" value="1"/>
</dbReference>
<dbReference type="EMBL" id="JBJQND010000001">
    <property type="protein sequence ID" value="KAL3892454.1"/>
    <property type="molecule type" value="Genomic_DNA"/>
</dbReference>
<dbReference type="GO" id="GO:1990904">
    <property type="term" value="C:ribonucleoprotein complex"/>
    <property type="evidence" value="ECO:0007669"/>
    <property type="project" value="UniProtKB-KW"/>
</dbReference>
<keyword evidence="11" id="KW-1185">Reference proteome</keyword>
<keyword evidence="5" id="KW-0496">Mitochondrion</keyword>
<evidence type="ECO:0000313" key="10">
    <source>
        <dbReference type="EMBL" id="KAL3892454.1"/>
    </source>
</evidence>
<dbReference type="GO" id="GO:0005739">
    <property type="term" value="C:mitochondrion"/>
    <property type="evidence" value="ECO:0007669"/>
    <property type="project" value="UniProtKB-SubCell"/>
</dbReference>
<evidence type="ECO:0000256" key="4">
    <source>
        <dbReference type="ARBA" id="ARBA00022980"/>
    </source>
</evidence>
<keyword evidence="4" id="KW-0689">Ribosomal protein</keyword>
<dbReference type="GO" id="GO:0005840">
    <property type="term" value="C:ribosome"/>
    <property type="evidence" value="ECO:0007669"/>
    <property type="project" value="UniProtKB-KW"/>
</dbReference>
<evidence type="ECO:0000313" key="11">
    <source>
        <dbReference type="Proteomes" id="UP001634394"/>
    </source>
</evidence>
<keyword evidence="3" id="KW-0809">Transit peptide</keyword>
<name>A0ABD3Y1V1_SINWO</name>
<evidence type="ECO:0000256" key="8">
    <source>
        <dbReference type="ARBA" id="ARBA00042721"/>
    </source>
</evidence>
<evidence type="ECO:0000256" key="3">
    <source>
        <dbReference type="ARBA" id="ARBA00022946"/>
    </source>
</evidence>
<evidence type="ECO:0000256" key="1">
    <source>
        <dbReference type="ARBA" id="ARBA00004173"/>
    </source>
</evidence>
<sequence length="129" mass="14748">MSLKVKQAIGTILQGIHLRAIQNVKFSFDPYGNNTRSIRDMVFHMHSPRILETNQNCSMKVNIKSDKSEPRIDITFVDGHKVVFKTEYLTTLDIIQRLETFNTEKDPKKDENAADAIATTKKGKVARKK</sequence>
<proteinExistence type="inferred from homology"/>
<gene>
    <name evidence="10" type="ORF">ACJMK2_004659</name>
</gene>
<evidence type="ECO:0000256" key="2">
    <source>
        <dbReference type="ARBA" id="ARBA00005557"/>
    </source>
</evidence>
<dbReference type="PANTHER" id="PTHR33618:SF1">
    <property type="entry name" value="LARGE RIBOSOMAL SUBUNIT PROTEIN ML53"/>
    <property type="match status" value="1"/>
</dbReference>
<organism evidence="10 11">
    <name type="scientific">Sinanodonta woodiana</name>
    <name type="common">Chinese pond mussel</name>
    <name type="synonym">Anodonta woodiana</name>
    <dbReference type="NCBI Taxonomy" id="1069815"/>
    <lineage>
        <taxon>Eukaryota</taxon>
        <taxon>Metazoa</taxon>
        <taxon>Spiralia</taxon>
        <taxon>Lophotrochozoa</taxon>
        <taxon>Mollusca</taxon>
        <taxon>Bivalvia</taxon>
        <taxon>Autobranchia</taxon>
        <taxon>Heteroconchia</taxon>
        <taxon>Palaeoheterodonta</taxon>
        <taxon>Unionida</taxon>
        <taxon>Unionoidea</taxon>
        <taxon>Unionidae</taxon>
        <taxon>Unioninae</taxon>
        <taxon>Sinanodonta</taxon>
    </lineage>
</organism>